<proteinExistence type="predicted"/>
<dbReference type="AlphaFoldDB" id="A0A368K4F5"/>
<dbReference type="EMBL" id="QOZG01000005">
    <property type="protein sequence ID" value="RCS23525.1"/>
    <property type="molecule type" value="Genomic_DNA"/>
</dbReference>
<dbReference type="Proteomes" id="UP000253420">
    <property type="component" value="Unassembled WGS sequence"/>
</dbReference>
<evidence type="ECO:0000313" key="2">
    <source>
        <dbReference type="EMBL" id="RCS23525.1"/>
    </source>
</evidence>
<sequence length="71" mass="7604">MESLSAPLCPAGHLPRMGGDWLTWYSPFTLRRLRLVPNVDGGAISPHAGEMSGRTEGGAVPQTSLSKNEKL</sequence>
<accession>A0A368K4F5</accession>
<protein>
    <submittedName>
        <fullName evidence="2">Lytic murein transglycosylase</fullName>
    </submittedName>
</protein>
<comment type="caution">
    <text evidence="2">The sequence shown here is derived from an EMBL/GenBank/DDBJ whole genome shotgun (WGS) entry which is preliminary data.</text>
</comment>
<keyword evidence="3" id="KW-1185">Reference proteome</keyword>
<feature type="compositionally biased region" description="Polar residues" evidence="1">
    <location>
        <begin position="61"/>
        <end position="71"/>
    </location>
</feature>
<feature type="region of interest" description="Disordered" evidence="1">
    <location>
        <begin position="44"/>
        <end position="71"/>
    </location>
</feature>
<reference evidence="2 3" key="1">
    <citation type="submission" date="2018-07" db="EMBL/GenBank/DDBJ databases">
        <title>The draft genome of Phyllobacterium salinisoli.</title>
        <authorList>
            <person name="Liu L."/>
            <person name="Li L."/>
            <person name="Zhang X."/>
            <person name="Liang L."/>
        </authorList>
    </citation>
    <scope>NUCLEOTIDE SEQUENCE [LARGE SCALE GENOMIC DNA]</scope>
    <source>
        <strain evidence="2 3">LLAN61</strain>
    </source>
</reference>
<organism evidence="2 3">
    <name type="scientific">Phyllobacterium salinisoli</name>
    <dbReference type="NCBI Taxonomy" id="1899321"/>
    <lineage>
        <taxon>Bacteria</taxon>
        <taxon>Pseudomonadati</taxon>
        <taxon>Pseudomonadota</taxon>
        <taxon>Alphaproteobacteria</taxon>
        <taxon>Hyphomicrobiales</taxon>
        <taxon>Phyllobacteriaceae</taxon>
        <taxon>Phyllobacterium</taxon>
    </lineage>
</organism>
<evidence type="ECO:0000256" key="1">
    <source>
        <dbReference type="SAM" id="MobiDB-lite"/>
    </source>
</evidence>
<name>A0A368K4F5_9HYPH</name>
<gene>
    <name evidence="2" type="ORF">DUT91_12915</name>
</gene>
<evidence type="ECO:0000313" key="3">
    <source>
        <dbReference type="Proteomes" id="UP000253420"/>
    </source>
</evidence>